<evidence type="ECO:0000256" key="1">
    <source>
        <dbReference type="SAM" id="MobiDB-lite"/>
    </source>
</evidence>
<gene>
    <name evidence="2" type="ORF">GCM10011320_46890</name>
</gene>
<evidence type="ECO:0000313" key="3">
    <source>
        <dbReference type="Proteomes" id="UP000661507"/>
    </source>
</evidence>
<evidence type="ECO:0000313" key="2">
    <source>
        <dbReference type="EMBL" id="GGJ33777.1"/>
    </source>
</evidence>
<keyword evidence="3" id="KW-1185">Reference proteome</keyword>
<sequence>MVTNPIVGMWLGGMHAWMRAVHIGTGAWMLDRKRDANVTDEEAVPSQSAVPARRPAAIVTKA</sequence>
<organism evidence="2 3">
    <name type="scientific">Neoroseomonas lacus</name>
    <dbReference type="NCBI Taxonomy" id="287609"/>
    <lineage>
        <taxon>Bacteria</taxon>
        <taxon>Pseudomonadati</taxon>
        <taxon>Pseudomonadota</taxon>
        <taxon>Alphaproteobacteria</taxon>
        <taxon>Acetobacterales</taxon>
        <taxon>Acetobacteraceae</taxon>
        <taxon>Neoroseomonas</taxon>
    </lineage>
</organism>
<dbReference type="AlphaFoldDB" id="A0A917NVU7"/>
<protein>
    <submittedName>
        <fullName evidence="2">Uncharacterized protein</fullName>
    </submittedName>
</protein>
<dbReference type="EMBL" id="BMKW01000012">
    <property type="protein sequence ID" value="GGJ33777.1"/>
    <property type="molecule type" value="Genomic_DNA"/>
</dbReference>
<comment type="caution">
    <text evidence="2">The sequence shown here is derived from an EMBL/GenBank/DDBJ whole genome shotgun (WGS) entry which is preliminary data.</text>
</comment>
<reference evidence="2" key="2">
    <citation type="submission" date="2020-09" db="EMBL/GenBank/DDBJ databases">
        <authorList>
            <person name="Sun Q."/>
            <person name="Zhou Y."/>
        </authorList>
    </citation>
    <scope>NUCLEOTIDE SEQUENCE</scope>
    <source>
        <strain evidence="2">CGMCC 1.3617</strain>
    </source>
</reference>
<accession>A0A917NVU7</accession>
<proteinExistence type="predicted"/>
<name>A0A917NVU7_9PROT</name>
<feature type="region of interest" description="Disordered" evidence="1">
    <location>
        <begin position="40"/>
        <end position="62"/>
    </location>
</feature>
<dbReference type="Proteomes" id="UP000661507">
    <property type="component" value="Unassembled WGS sequence"/>
</dbReference>
<reference evidence="2" key="1">
    <citation type="journal article" date="2014" name="Int. J. Syst. Evol. Microbiol.">
        <title>Complete genome sequence of Corynebacterium casei LMG S-19264T (=DSM 44701T), isolated from a smear-ripened cheese.</title>
        <authorList>
            <consortium name="US DOE Joint Genome Institute (JGI-PGF)"/>
            <person name="Walter F."/>
            <person name="Albersmeier A."/>
            <person name="Kalinowski J."/>
            <person name="Ruckert C."/>
        </authorList>
    </citation>
    <scope>NUCLEOTIDE SEQUENCE</scope>
    <source>
        <strain evidence="2">CGMCC 1.3617</strain>
    </source>
</reference>